<feature type="transmembrane region" description="Helical" evidence="1">
    <location>
        <begin position="21"/>
        <end position="45"/>
    </location>
</feature>
<gene>
    <name evidence="2" type="ORF">A3A38_02575</name>
</gene>
<comment type="caution">
    <text evidence="2">The sequence shown here is derived from an EMBL/GenBank/DDBJ whole genome shotgun (WGS) entry which is preliminary data.</text>
</comment>
<protein>
    <submittedName>
        <fullName evidence="2">Uncharacterized protein</fullName>
    </submittedName>
</protein>
<evidence type="ECO:0000313" key="2">
    <source>
        <dbReference type="EMBL" id="OGG72830.1"/>
    </source>
</evidence>
<evidence type="ECO:0000313" key="3">
    <source>
        <dbReference type="Proteomes" id="UP000177306"/>
    </source>
</evidence>
<accession>A0A1F6EGR3</accession>
<dbReference type="AlphaFoldDB" id="A0A1F6EGR3"/>
<proteinExistence type="predicted"/>
<sequence length="171" mass="17235">MSNVLPTEHKKKETGRLWTRFLLAGAVMLAGGAVVATLAILPAFISVRIARAGIETSEAARLASGDQSAAARAQVLLGILGSIAAATSSPSGVLAGALSLKPANISVNTIIYTGGGQGKIVLSGVAGRREAVSEYRDALSGSGRFVDVAVPVAALVGTQEGKFTITLSGSF</sequence>
<dbReference type="Proteomes" id="UP000177306">
    <property type="component" value="Unassembled WGS sequence"/>
</dbReference>
<dbReference type="EMBL" id="MFLY01000029">
    <property type="protein sequence ID" value="OGG72830.1"/>
    <property type="molecule type" value="Genomic_DNA"/>
</dbReference>
<evidence type="ECO:0000256" key="1">
    <source>
        <dbReference type="SAM" id="Phobius"/>
    </source>
</evidence>
<keyword evidence="1" id="KW-0472">Membrane</keyword>
<keyword evidence="1" id="KW-0812">Transmembrane</keyword>
<organism evidence="2 3">
    <name type="scientific">Candidatus Kaiserbacteria bacterium RIFCSPLOWO2_01_FULL_53_17</name>
    <dbReference type="NCBI Taxonomy" id="1798511"/>
    <lineage>
        <taxon>Bacteria</taxon>
        <taxon>Candidatus Kaiseribacteriota</taxon>
    </lineage>
</organism>
<keyword evidence="1" id="KW-1133">Transmembrane helix</keyword>
<name>A0A1F6EGR3_9BACT</name>
<reference evidence="2 3" key="1">
    <citation type="journal article" date="2016" name="Nat. Commun.">
        <title>Thousands of microbial genomes shed light on interconnected biogeochemical processes in an aquifer system.</title>
        <authorList>
            <person name="Anantharaman K."/>
            <person name="Brown C.T."/>
            <person name="Hug L.A."/>
            <person name="Sharon I."/>
            <person name="Castelle C.J."/>
            <person name="Probst A.J."/>
            <person name="Thomas B.C."/>
            <person name="Singh A."/>
            <person name="Wilkins M.J."/>
            <person name="Karaoz U."/>
            <person name="Brodie E.L."/>
            <person name="Williams K.H."/>
            <person name="Hubbard S.S."/>
            <person name="Banfield J.F."/>
        </authorList>
    </citation>
    <scope>NUCLEOTIDE SEQUENCE [LARGE SCALE GENOMIC DNA]</scope>
</reference>